<gene>
    <name evidence="1" type="ORF">MES5069_660020</name>
</gene>
<protein>
    <submittedName>
        <fullName evidence="1">Uncharacterized protein</fullName>
    </submittedName>
</protein>
<evidence type="ECO:0000313" key="1">
    <source>
        <dbReference type="EMBL" id="CAH2408224.1"/>
    </source>
</evidence>
<dbReference type="Proteomes" id="UP001153050">
    <property type="component" value="Unassembled WGS sequence"/>
</dbReference>
<organism evidence="1 2">
    <name type="scientific">Mesorhizobium escarrei</name>
    <dbReference type="NCBI Taxonomy" id="666018"/>
    <lineage>
        <taxon>Bacteria</taxon>
        <taxon>Pseudomonadati</taxon>
        <taxon>Pseudomonadota</taxon>
        <taxon>Alphaproteobacteria</taxon>
        <taxon>Hyphomicrobiales</taxon>
        <taxon>Phyllobacteriaceae</taxon>
        <taxon>Mesorhizobium</taxon>
    </lineage>
</organism>
<reference evidence="1 2" key="1">
    <citation type="submission" date="2022-03" db="EMBL/GenBank/DDBJ databases">
        <authorList>
            <person name="Brunel B."/>
        </authorList>
    </citation>
    <scope>NUCLEOTIDE SEQUENCE [LARGE SCALE GENOMIC DNA]</scope>
    <source>
        <strain evidence="1">STM5069sample</strain>
    </source>
</reference>
<accession>A0ABN8KDB2</accession>
<sequence>MQRDECADVIAALFEVREKTKPGGWFYATIVGFPLETSCGLAGQQRFLWGIINCSAFPFRHRL</sequence>
<comment type="caution">
    <text evidence="1">The sequence shown here is derived from an EMBL/GenBank/DDBJ whole genome shotgun (WGS) entry which is preliminary data.</text>
</comment>
<dbReference type="EMBL" id="CAKXZT010000164">
    <property type="protein sequence ID" value="CAH2408224.1"/>
    <property type="molecule type" value="Genomic_DNA"/>
</dbReference>
<evidence type="ECO:0000313" key="2">
    <source>
        <dbReference type="Proteomes" id="UP001153050"/>
    </source>
</evidence>
<keyword evidence="2" id="KW-1185">Reference proteome</keyword>
<proteinExistence type="predicted"/>
<name>A0ABN8KDB2_9HYPH</name>